<evidence type="ECO:0000313" key="4">
    <source>
        <dbReference type="Proteomes" id="UP000799777"/>
    </source>
</evidence>
<evidence type="ECO:0000256" key="2">
    <source>
        <dbReference type="SAM" id="SignalP"/>
    </source>
</evidence>
<keyword evidence="4" id="KW-1185">Reference proteome</keyword>
<dbReference type="EMBL" id="ML978195">
    <property type="protein sequence ID" value="KAF2029951.1"/>
    <property type="molecule type" value="Genomic_DNA"/>
</dbReference>
<feature type="signal peptide" evidence="2">
    <location>
        <begin position="1"/>
        <end position="18"/>
    </location>
</feature>
<sequence>MDNMEVLLTLLFWASCLAAAVITVPLNNNIDDNIDDEAGDGSASTARLGRGDKDNNEVLDQITAGADLPASITELRPANITLQDHGSIQIFFYAHEQLRGWAAIQGPQGVAWKCQTQGWKWITNSPNSQDGVDMNDPSYPKAGFKWPVAIEDYKDCRYESDGSRPGRLLCGNPAWLIYDFLRDPSWDDSIFDCHGETLWHRAWYVEY</sequence>
<dbReference type="OrthoDB" id="3656945at2759"/>
<accession>A0A9P4H804</accession>
<feature type="chain" id="PRO_5040304604" evidence="2">
    <location>
        <begin position="19"/>
        <end position="207"/>
    </location>
</feature>
<dbReference type="AlphaFoldDB" id="A0A9P4H804"/>
<keyword evidence="2" id="KW-0732">Signal</keyword>
<name>A0A9P4H804_9PLEO</name>
<gene>
    <name evidence="3" type="ORF">EK21DRAFT_112429</name>
</gene>
<reference evidence="3" key="1">
    <citation type="journal article" date="2020" name="Stud. Mycol.">
        <title>101 Dothideomycetes genomes: a test case for predicting lifestyles and emergence of pathogens.</title>
        <authorList>
            <person name="Haridas S."/>
            <person name="Albert R."/>
            <person name="Binder M."/>
            <person name="Bloem J."/>
            <person name="Labutti K."/>
            <person name="Salamov A."/>
            <person name="Andreopoulos B."/>
            <person name="Baker S."/>
            <person name="Barry K."/>
            <person name="Bills G."/>
            <person name="Bluhm B."/>
            <person name="Cannon C."/>
            <person name="Castanera R."/>
            <person name="Culley D."/>
            <person name="Daum C."/>
            <person name="Ezra D."/>
            <person name="Gonzalez J."/>
            <person name="Henrissat B."/>
            <person name="Kuo A."/>
            <person name="Liang C."/>
            <person name="Lipzen A."/>
            <person name="Lutzoni F."/>
            <person name="Magnuson J."/>
            <person name="Mondo S."/>
            <person name="Nolan M."/>
            <person name="Ohm R."/>
            <person name="Pangilinan J."/>
            <person name="Park H.-J."/>
            <person name="Ramirez L."/>
            <person name="Alfaro M."/>
            <person name="Sun H."/>
            <person name="Tritt A."/>
            <person name="Yoshinaga Y."/>
            <person name="Zwiers L.-H."/>
            <person name="Turgeon B."/>
            <person name="Goodwin S."/>
            <person name="Spatafora J."/>
            <person name="Crous P."/>
            <person name="Grigoriev I."/>
        </authorList>
    </citation>
    <scope>NUCLEOTIDE SEQUENCE</scope>
    <source>
        <strain evidence="3">CBS 110217</strain>
    </source>
</reference>
<comment type="caution">
    <text evidence="3">The sequence shown here is derived from an EMBL/GenBank/DDBJ whole genome shotgun (WGS) entry which is preliminary data.</text>
</comment>
<organism evidence="3 4">
    <name type="scientific">Setomelanomma holmii</name>
    <dbReference type="NCBI Taxonomy" id="210430"/>
    <lineage>
        <taxon>Eukaryota</taxon>
        <taxon>Fungi</taxon>
        <taxon>Dikarya</taxon>
        <taxon>Ascomycota</taxon>
        <taxon>Pezizomycotina</taxon>
        <taxon>Dothideomycetes</taxon>
        <taxon>Pleosporomycetidae</taxon>
        <taxon>Pleosporales</taxon>
        <taxon>Pleosporineae</taxon>
        <taxon>Phaeosphaeriaceae</taxon>
        <taxon>Setomelanomma</taxon>
    </lineage>
</organism>
<evidence type="ECO:0000256" key="1">
    <source>
        <dbReference type="SAM" id="MobiDB-lite"/>
    </source>
</evidence>
<proteinExistence type="predicted"/>
<protein>
    <submittedName>
        <fullName evidence="3">Uncharacterized protein</fullName>
    </submittedName>
</protein>
<dbReference type="Proteomes" id="UP000799777">
    <property type="component" value="Unassembled WGS sequence"/>
</dbReference>
<evidence type="ECO:0000313" key="3">
    <source>
        <dbReference type="EMBL" id="KAF2029951.1"/>
    </source>
</evidence>
<feature type="region of interest" description="Disordered" evidence="1">
    <location>
        <begin position="33"/>
        <end position="53"/>
    </location>
</feature>